<dbReference type="PROSITE" id="PS50012">
    <property type="entry name" value="RCC1_3"/>
    <property type="match status" value="2"/>
</dbReference>
<feature type="region of interest" description="Disordered" evidence="4">
    <location>
        <begin position="902"/>
        <end position="921"/>
    </location>
</feature>
<feature type="compositionally biased region" description="Low complexity" evidence="4">
    <location>
        <begin position="1447"/>
        <end position="1463"/>
    </location>
</feature>
<keyword evidence="2" id="KW-0040">ANK repeat</keyword>
<feature type="region of interest" description="Disordered" evidence="4">
    <location>
        <begin position="1721"/>
        <end position="1792"/>
    </location>
</feature>
<dbReference type="PROSITE" id="PS50097">
    <property type="entry name" value="BTB"/>
    <property type="match status" value="1"/>
</dbReference>
<reference evidence="6 7" key="1">
    <citation type="journal article" date="2020" name="ISME J.">
        <title>Uncovering the hidden diversity of litter-decomposition mechanisms in mushroom-forming fungi.</title>
        <authorList>
            <person name="Floudas D."/>
            <person name="Bentzer J."/>
            <person name="Ahren D."/>
            <person name="Johansson T."/>
            <person name="Persson P."/>
            <person name="Tunlid A."/>
        </authorList>
    </citation>
    <scope>NUCLEOTIDE SEQUENCE [LARGE SCALE GENOMIC DNA]</scope>
    <source>
        <strain evidence="6 7">CBS 291.85</strain>
    </source>
</reference>
<dbReference type="InterPro" id="IPR000210">
    <property type="entry name" value="BTB/POZ_dom"/>
</dbReference>
<accession>A0A8H5FLV0</accession>
<feature type="region of interest" description="Disordered" evidence="4">
    <location>
        <begin position="1394"/>
        <end position="1426"/>
    </location>
</feature>
<sequence length="1792" mass="191391">MTSGTGNTTLLHAYIHLRSQQAFQRVVGQVSSAQLSDSGITLATSPKSPKSKHRKDKDDTVDVNARDPLGRTPLHLAAAMTEPSSAEYVRMLLKCPGINVNLPDRESGWTALHRAMYVGNLGVILLLLQYPHTDSSAKDYEGYTAFDLYNSTIQGTRPPIGTFIAPATSSKDAELFTWGTNRNASLGHGDTSDRTYPDHVSVPRPLAVGAQHDAANTSSTTQSTTQSNINIPVELRFARAGVRQVKMGRLHTAVISTFPKGVSPSSTSSGVSLCGFGSGGRLGLTQHTQYALRPLPFSGSGIGLSAAAAAQNQMPGSGQQAQGYGHGPGRVKIISVALGQDHTLALSADGEVYSWGLNRFAQLGYVVERDDSGVISHTHSATFQSQTSDGDPFTLFSSEFTTGGSSSSGSEQIQLTPRRVYGALKKEFVVGVAACKSASVCWVRTGAGGAAPGSHAGGGTTGSGSGLVGGSDGGNVYTWGLNSGQLGYERTGSGNQLQIQPRKVTKITKPVVQIALGESAMVCLLGGTGAGKGDVVIVWGDRTARVNFPLHTFPSSITPYRPPQALKSTRIVKIVCSDEAPPAWSASTLSALTSSTSGPATPSQQPSSSTSQLTRMMLAMSTSERDSTTGGTGTGASSSNLVHFACVSEGGEVFVFGVPGVPPIGALGAFGSSSSSSMGNDGFGFGADGGFSTTTGGGGSSSASKLEAIATGKLFKPQRVWGLKRGLVGAVRDVAIGAEGSLIVCTDSGHVYVRSRSNVVAAFDSGVGVSKPSASSRLGDAGAGAGAGSGGSKSQKFIRVPSLQRIVGVCASSTGAFGALRVDVDVEAVGDAKDMLLQKSAKGEDDVKGWDLVRDMKNIRPWMWVKKVVSPLDREWVGVDDVLRADATATLNADSSAKMVSGGKAVLKEKDEDEDEDDSEIERDVRTLKEMSGVLARVVSAKFDSLWEEKGRLPYGADVMVSRVSSSTSVASSVGQKKGKKAKALAASTTDNVAKIKPFTVPVHRVILAARCRVLRNALSSTKDVIIQDSASSVSIRVFNTTSKSSAIETRRQVEFSVVHPLAILILLEYLYTDDFVAIWDRRVAEALDFGSISHSREFVTIMKECLVSPSLASEIKCDLQSLGRLLDLPEFLRGMESSVKKPMALTLRKDLETLFWGVKHNNELPGALKTRVDASPATHPDIVLQLAEGKEVYMHSAILRARSVYFEDFLGDEEWTRNRWNEDERLLRIDLKHMRWSVMEYVTRWMCCGIEEGVFGSLSFANSVDEVLEFLFEVIASANELLLSPLVLLASSMILKFLKISNACYILTEASHYHAYPLVASVQNYISCNLETFLECRMLEDLSPTVIKQLSTFIRSKQEEKAFFVRGGALVKRALEIWKDWVEKEDIPGIIIPSTTSQKKERERRVSQTTKHSPSSPSHFSMTTMGKQREVHVTMQGSPILRPKASGSPIIKPKTSSSPLIKSKGDADEIFDMDDMDIGPPSLPVERPPMTWKTSSTPRVDMRAVMAEAASSSDTSRPNPVYVPPRGSPGSSLNPETPFSSLRMRQKPSAQGSLSGAFDGPATPPNRPVGSSWKATATQSPNQASSSPAVQAKDSPPPMAASRLRDPASTPRVQPGQASLGPVFTPYRQPVSKPSPNLPRRTSSNTTKAWAPAPVHEPIAQSTAGMSFVAIQQLQLEQGAEVTKDKRSLLEIQQEEQAKREEEEFLKWWEAEEERVRLETEAALRMSMEASTSRGGSGSGRKGRGNNQSQRPRKTKAAKDSGPSVKPENSASTGAGNTNRGGSKGKKGPRS</sequence>
<feature type="compositionally biased region" description="Polar residues" evidence="4">
    <location>
        <begin position="1574"/>
        <end position="1590"/>
    </location>
</feature>
<evidence type="ECO:0000256" key="4">
    <source>
        <dbReference type="SAM" id="MobiDB-lite"/>
    </source>
</evidence>
<dbReference type="OrthoDB" id="1893551at2759"/>
<keyword evidence="7" id="KW-1185">Reference proteome</keyword>
<dbReference type="Gene3D" id="1.25.40.20">
    <property type="entry name" value="Ankyrin repeat-containing domain"/>
    <property type="match status" value="1"/>
</dbReference>
<protein>
    <recommendedName>
        <fullName evidence="5">BTB domain-containing protein</fullName>
    </recommendedName>
</protein>
<dbReference type="SUPFAM" id="SSF48403">
    <property type="entry name" value="Ankyrin repeat"/>
    <property type="match status" value="1"/>
</dbReference>
<evidence type="ECO:0000313" key="7">
    <source>
        <dbReference type="Proteomes" id="UP000559256"/>
    </source>
</evidence>
<feature type="domain" description="BTB" evidence="5">
    <location>
        <begin position="1181"/>
        <end position="1247"/>
    </location>
</feature>
<feature type="repeat" description="ANK" evidence="2">
    <location>
        <begin position="69"/>
        <end position="105"/>
    </location>
</feature>
<feature type="compositionally biased region" description="Gly residues" evidence="4">
    <location>
        <begin position="781"/>
        <end position="791"/>
    </location>
</feature>
<feature type="compositionally biased region" description="Polar residues" evidence="4">
    <location>
        <begin position="1530"/>
        <end position="1541"/>
    </location>
</feature>
<dbReference type="SUPFAM" id="SSF50985">
    <property type="entry name" value="RCC1/BLIP-II"/>
    <property type="match status" value="2"/>
</dbReference>
<dbReference type="CDD" id="cd18186">
    <property type="entry name" value="BTB_POZ_ZBTB_KLHL-like"/>
    <property type="match status" value="2"/>
</dbReference>
<dbReference type="Pfam" id="PF00415">
    <property type="entry name" value="RCC1"/>
    <property type="match status" value="1"/>
</dbReference>
<feature type="compositionally biased region" description="Polar residues" evidence="4">
    <location>
        <begin position="1633"/>
        <end position="1649"/>
    </location>
</feature>
<dbReference type="EMBL" id="JAACJM010000162">
    <property type="protein sequence ID" value="KAF5341531.1"/>
    <property type="molecule type" value="Genomic_DNA"/>
</dbReference>
<feature type="region of interest" description="Disordered" evidence="4">
    <location>
        <begin position="591"/>
        <end position="613"/>
    </location>
</feature>
<organism evidence="6 7">
    <name type="scientific">Tetrapyrgos nigripes</name>
    <dbReference type="NCBI Taxonomy" id="182062"/>
    <lineage>
        <taxon>Eukaryota</taxon>
        <taxon>Fungi</taxon>
        <taxon>Dikarya</taxon>
        <taxon>Basidiomycota</taxon>
        <taxon>Agaricomycotina</taxon>
        <taxon>Agaricomycetes</taxon>
        <taxon>Agaricomycetidae</taxon>
        <taxon>Agaricales</taxon>
        <taxon>Marasmiineae</taxon>
        <taxon>Marasmiaceae</taxon>
        <taxon>Tetrapyrgos</taxon>
    </lineage>
</organism>
<feature type="compositionally biased region" description="Polar residues" evidence="4">
    <location>
        <begin position="1408"/>
        <end position="1426"/>
    </location>
</feature>
<feature type="repeat" description="RCC1" evidence="3">
    <location>
        <begin position="474"/>
        <end position="527"/>
    </location>
</feature>
<gene>
    <name evidence="6" type="ORF">D9758_012592</name>
</gene>
<dbReference type="InterPro" id="IPR009091">
    <property type="entry name" value="RCC1/BLIP-II"/>
</dbReference>
<dbReference type="InterPro" id="IPR036770">
    <property type="entry name" value="Ankyrin_rpt-contain_sf"/>
</dbReference>
<proteinExistence type="predicted"/>
<name>A0A8H5FLV0_9AGAR</name>
<feature type="region of interest" description="Disordered" evidence="4">
    <location>
        <begin position="40"/>
        <end position="68"/>
    </location>
</feature>
<keyword evidence="1" id="KW-0677">Repeat</keyword>
<evidence type="ECO:0000256" key="1">
    <source>
        <dbReference type="ARBA" id="ARBA00022737"/>
    </source>
</evidence>
<dbReference type="PROSITE" id="PS50088">
    <property type="entry name" value="ANK_REPEAT"/>
    <property type="match status" value="1"/>
</dbReference>
<feature type="compositionally biased region" description="Basic and acidic residues" evidence="4">
    <location>
        <begin position="56"/>
        <end position="68"/>
    </location>
</feature>
<dbReference type="PANTHER" id="PTHR22872">
    <property type="entry name" value="BTK-BINDING PROTEIN-RELATED"/>
    <property type="match status" value="1"/>
</dbReference>
<feature type="compositionally biased region" description="Acidic residues" evidence="4">
    <location>
        <begin position="911"/>
        <end position="921"/>
    </location>
</feature>
<dbReference type="SMART" id="SM00248">
    <property type="entry name" value="ANK"/>
    <property type="match status" value="2"/>
</dbReference>
<dbReference type="InterPro" id="IPR051625">
    <property type="entry name" value="Signaling_Regulatory_Domain"/>
</dbReference>
<feature type="compositionally biased region" description="Polar residues" evidence="4">
    <location>
        <begin position="1768"/>
        <end position="1781"/>
    </location>
</feature>
<dbReference type="InterPro" id="IPR011333">
    <property type="entry name" value="SKP1/BTB/POZ_sf"/>
</dbReference>
<dbReference type="Proteomes" id="UP000559256">
    <property type="component" value="Unassembled WGS sequence"/>
</dbReference>
<dbReference type="Gene3D" id="2.130.10.30">
    <property type="entry name" value="Regulator of chromosome condensation 1/beta-lactamase-inhibitor protein II"/>
    <property type="match status" value="1"/>
</dbReference>
<feature type="region of interest" description="Disordered" evidence="4">
    <location>
        <begin position="769"/>
        <end position="794"/>
    </location>
</feature>
<dbReference type="PRINTS" id="PR00633">
    <property type="entry name" value="RCCNDNSATION"/>
</dbReference>
<evidence type="ECO:0000256" key="2">
    <source>
        <dbReference type="PROSITE-ProRule" id="PRU00023"/>
    </source>
</evidence>
<dbReference type="Gene3D" id="3.30.710.10">
    <property type="entry name" value="Potassium Channel Kv1.1, Chain A"/>
    <property type="match status" value="2"/>
</dbReference>
<feature type="region of interest" description="Disordered" evidence="4">
    <location>
        <begin position="1478"/>
        <end position="1659"/>
    </location>
</feature>
<feature type="repeat" description="RCC1" evidence="3">
    <location>
        <begin position="173"/>
        <end position="219"/>
    </location>
</feature>
<evidence type="ECO:0000256" key="3">
    <source>
        <dbReference type="PROSITE-ProRule" id="PRU00235"/>
    </source>
</evidence>
<evidence type="ECO:0000313" key="6">
    <source>
        <dbReference type="EMBL" id="KAF5341531.1"/>
    </source>
</evidence>
<dbReference type="InterPro" id="IPR002110">
    <property type="entry name" value="Ankyrin_rpt"/>
</dbReference>
<comment type="caution">
    <text evidence="6">The sequence shown here is derived from an EMBL/GenBank/DDBJ whole genome shotgun (WGS) entry which is preliminary data.</text>
</comment>
<dbReference type="Pfam" id="PF12796">
    <property type="entry name" value="Ank_2"/>
    <property type="match status" value="1"/>
</dbReference>
<evidence type="ECO:0000259" key="5">
    <source>
        <dbReference type="PROSITE" id="PS50097"/>
    </source>
</evidence>
<feature type="region of interest" description="Disordered" evidence="4">
    <location>
        <begin position="1440"/>
        <end position="1465"/>
    </location>
</feature>
<dbReference type="Pfam" id="PF13540">
    <property type="entry name" value="RCC1_2"/>
    <property type="match status" value="1"/>
</dbReference>
<dbReference type="InterPro" id="IPR000408">
    <property type="entry name" value="Reg_chr_condens"/>
</dbReference>
<dbReference type="PANTHER" id="PTHR22872:SF2">
    <property type="entry name" value="INHIBITOR OF BRUTON TYROSINE KINASE"/>
    <property type="match status" value="1"/>
</dbReference>